<name>A0ABU9XHG6_9BACI</name>
<protein>
    <submittedName>
        <fullName evidence="2">Uncharacterized protein</fullName>
    </submittedName>
</protein>
<sequence length="61" mass="7000">MIIIFLLYASIILFIFNSLTDKFCKKLEMNAAKQANVFRVTNIMILILLVSSYVKVLNAMI</sequence>
<dbReference type="EMBL" id="JBDIML010000003">
    <property type="protein sequence ID" value="MEN2767722.1"/>
    <property type="molecule type" value="Genomic_DNA"/>
</dbReference>
<evidence type="ECO:0000313" key="3">
    <source>
        <dbReference type="Proteomes" id="UP001444625"/>
    </source>
</evidence>
<feature type="transmembrane region" description="Helical" evidence="1">
    <location>
        <begin position="36"/>
        <end position="54"/>
    </location>
</feature>
<keyword evidence="1" id="KW-1133">Transmembrane helix</keyword>
<accession>A0ABU9XHG6</accession>
<organism evidence="2 3">
    <name type="scientific">Ornithinibacillus xuwenensis</name>
    <dbReference type="NCBI Taxonomy" id="3144668"/>
    <lineage>
        <taxon>Bacteria</taxon>
        <taxon>Bacillati</taxon>
        <taxon>Bacillota</taxon>
        <taxon>Bacilli</taxon>
        <taxon>Bacillales</taxon>
        <taxon>Bacillaceae</taxon>
        <taxon>Ornithinibacillus</taxon>
    </lineage>
</organism>
<evidence type="ECO:0000256" key="1">
    <source>
        <dbReference type="SAM" id="Phobius"/>
    </source>
</evidence>
<evidence type="ECO:0000313" key="2">
    <source>
        <dbReference type="EMBL" id="MEN2767722.1"/>
    </source>
</evidence>
<keyword evidence="1" id="KW-0812">Transmembrane</keyword>
<dbReference type="Proteomes" id="UP001444625">
    <property type="component" value="Unassembled WGS sequence"/>
</dbReference>
<keyword evidence="1" id="KW-0472">Membrane</keyword>
<keyword evidence="3" id="KW-1185">Reference proteome</keyword>
<reference evidence="2 3" key="1">
    <citation type="submission" date="2024-05" db="EMBL/GenBank/DDBJ databases">
        <authorList>
            <person name="Haq I."/>
            <person name="Ullah Z."/>
            <person name="Ahmad R."/>
            <person name="Li M."/>
            <person name="Tong Y."/>
        </authorList>
    </citation>
    <scope>NUCLEOTIDE SEQUENCE [LARGE SCALE GENOMIC DNA]</scope>
    <source>
        <strain evidence="2 3">16A2E</strain>
    </source>
</reference>
<comment type="caution">
    <text evidence="2">The sequence shown here is derived from an EMBL/GenBank/DDBJ whole genome shotgun (WGS) entry which is preliminary data.</text>
</comment>
<proteinExistence type="predicted"/>
<gene>
    <name evidence="2" type="ORF">ABC228_11020</name>
</gene>
<dbReference type="RefSeq" id="WP_345825188.1">
    <property type="nucleotide sequence ID" value="NZ_JBDIML010000003.1"/>
</dbReference>